<accession>A0A9D4KZB4</accession>
<keyword evidence="4" id="KW-1185">Reference proteome</keyword>
<dbReference type="GO" id="GO:0008270">
    <property type="term" value="F:zinc ion binding"/>
    <property type="evidence" value="ECO:0007669"/>
    <property type="project" value="UniProtKB-KW"/>
</dbReference>
<reference evidence="3" key="2">
    <citation type="submission" date="2020-11" db="EMBL/GenBank/DDBJ databases">
        <authorList>
            <person name="McCartney M.A."/>
            <person name="Auch B."/>
            <person name="Kono T."/>
            <person name="Mallez S."/>
            <person name="Becker A."/>
            <person name="Gohl D.M."/>
            <person name="Silverstein K.A.T."/>
            <person name="Koren S."/>
            <person name="Bechman K.B."/>
            <person name="Herman A."/>
            <person name="Abrahante J.E."/>
            <person name="Garbe J."/>
        </authorList>
    </citation>
    <scope>NUCLEOTIDE SEQUENCE</scope>
    <source>
        <strain evidence="3">Duluth1</strain>
        <tissue evidence="3">Whole animal</tissue>
    </source>
</reference>
<evidence type="ECO:0000259" key="2">
    <source>
        <dbReference type="PROSITE" id="PS50158"/>
    </source>
</evidence>
<keyword evidence="1" id="KW-0863">Zinc-finger</keyword>
<dbReference type="GO" id="GO:0003676">
    <property type="term" value="F:nucleic acid binding"/>
    <property type="evidence" value="ECO:0007669"/>
    <property type="project" value="InterPro"/>
</dbReference>
<dbReference type="Proteomes" id="UP000828390">
    <property type="component" value="Unassembled WGS sequence"/>
</dbReference>
<name>A0A9D4KZB4_DREPO</name>
<organism evidence="3 4">
    <name type="scientific">Dreissena polymorpha</name>
    <name type="common">Zebra mussel</name>
    <name type="synonym">Mytilus polymorpha</name>
    <dbReference type="NCBI Taxonomy" id="45954"/>
    <lineage>
        <taxon>Eukaryota</taxon>
        <taxon>Metazoa</taxon>
        <taxon>Spiralia</taxon>
        <taxon>Lophotrochozoa</taxon>
        <taxon>Mollusca</taxon>
        <taxon>Bivalvia</taxon>
        <taxon>Autobranchia</taxon>
        <taxon>Heteroconchia</taxon>
        <taxon>Euheterodonta</taxon>
        <taxon>Imparidentia</taxon>
        <taxon>Neoheterodontei</taxon>
        <taxon>Myida</taxon>
        <taxon>Dreissenoidea</taxon>
        <taxon>Dreissenidae</taxon>
        <taxon>Dreissena</taxon>
    </lineage>
</organism>
<proteinExistence type="predicted"/>
<dbReference type="SMART" id="SM00343">
    <property type="entry name" value="ZnF_C2HC"/>
    <property type="match status" value="1"/>
</dbReference>
<evidence type="ECO:0000313" key="3">
    <source>
        <dbReference type="EMBL" id="KAH3848389.1"/>
    </source>
</evidence>
<dbReference type="Gene3D" id="4.10.60.10">
    <property type="entry name" value="Zinc finger, CCHC-type"/>
    <property type="match status" value="1"/>
</dbReference>
<protein>
    <recommendedName>
        <fullName evidence="2">CCHC-type domain-containing protein</fullName>
    </recommendedName>
</protein>
<dbReference type="InterPro" id="IPR036875">
    <property type="entry name" value="Znf_CCHC_sf"/>
</dbReference>
<gene>
    <name evidence="3" type="ORF">DPMN_090750</name>
</gene>
<reference evidence="3" key="1">
    <citation type="journal article" date="2019" name="bioRxiv">
        <title>The Genome of the Zebra Mussel, Dreissena polymorpha: A Resource for Invasive Species Research.</title>
        <authorList>
            <person name="McCartney M.A."/>
            <person name="Auch B."/>
            <person name="Kono T."/>
            <person name="Mallez S."/>
            <person name="Zhang Y."/>
            <person name="Obille A."/>
            <person name="Becker A."/>
            <person name="Abrahante J.E."/>
            <person name="Garbe J."/>
            <person name="Badalamenti J.P."/>
            <person name="Herman A."/>
            <person name="Mangelson H."/>
            <person name="Liachko I."/>
            <person name="Sullivan S."/>
            <person name="Sone E.D."/>
            <person name="Koren S."/>
            <person name="Silverstein K.A.T."/>
            <person name="Beckman K.B."/>
            <person name="Gohl D.M."/>
        </authorList>
    </citation>
    <scope>NUCLEOTIDE SEQUENCE</scope>
    <source>
        <strain evidence="3">Duluth1</strain>
        <tissue evidence="3">Whole animal</tissue>
    </source>
</reference>
<dbReference type="EMBL" id="JAIWYP010000003">
    <property type="protein sequence ID" value="KAH3848389.1"/>
    <property type="molecule type" value="Genomic_DNA"/>
</dbReference>
<evidence type="ECO:0000256" key="1">
    <source>
        <dbReference type="PROSITE-ProRule" id="PRU00047"/>
    </source>
</evidence>
<dbReference type="Pfam" id="PF00098">
    <property type="entry name" value="zf-CCHC"/>
    <property type="match status" value="1"/>
</dbReference>
<dbReference type="AlphaFoldDB" id="A0A9D4KZB4"/>
<feature type="domain" description="CCHC-type" evidence="2">
    <location>
        <begin position="24"/>
        <end position="39"/>
    </location>
</feature>
<sequence>MDAVMGKLDKLLARRPTSAMSRQCFNCNEVGHFMRECPKLRSVTRDEQGNTLSSKKGEKVKFAYFNGRGSM</sequence>
<comment type="caution">
    <text evidence="3">The sequence shown here is derived from an EMBL/GenBank/DDBJ whole genome shotgun (WGS) entry which is preliminary data.</text>
</comment>
<keyword evidence="1" id="KW-0479">Metal-binding</keyword>
<dbReference type="PROSITE" id="PS50158">
    <property type="entry name" value="ZF_CCHC"/>
    <property type="match status" value="1"/>
</dbReference>
<dbReference type="SUPFAM" id="SSF57756">
    <property type="entry name" value="Retrovirus zinc finger-like domains"/>
    <property type="match status" value="1"/>
</dbReference>
<keyword evidence="1" id="KW-0862">Zinc</keyword>
<evidence type="ECO:0000313" key="4">
    <source>
        <dbReference type="Proteomes" id="UP000828390"/>
    </source>
</evidence>
<dbReference type="InterPro" id="IPR001878">
    <property type="entry name" value="Znf_CCHC"/>
</dbReference>